<dbReference type="CDD" id="cd04301">
    <property type="entry name" value="NAT_SF"/>
    <property type="match status" value="1"/>
</dbReference>
<proteinExistence type="predicted"/>
<dbReference type="SUPFAM" id="SSF55729">
    <property type="entry name" value="Acyl-CoA N-acyltransferases (Nat)"/>
    <property type="match status" value="1"/>
</dbReference>
<sequence length="178" mass="20621">MCLIDAMTNRYIIPATPDHLTDLQHISRQTFVEAFAADNSEENMRHYLEERLSAAQLSTELSNPDSAFFFVLDEDAIAGYLKLNFNTAQTEPMGNTHVEIERIYVLRAFYGKQMGQALLEQAFQTARESNASFIWLGVWEHNYRALRFYEKNGFVAFDRHPFILGDDVQTDILMKREL</sequence>
<evidence type="ECO:0000256" key="1">
    <source>
        <dbReference type="ARBA" id="ARBA00022679"/>
    </source>
</evidence>
<dbReference type="PANTHER" id="PTHR42919">
    <property type="entry name" value="N-ALPHA-ACETYLTRANSFERASE"/>
    <property type="match status" value="1"/>
</dbReference>
<evidence type="ECO:0000259" key="3">
    <source>
        <dbReference type="PROSITE" id="PS51186"/>
    </source>
</evidence>
<evidence type="ECO:0000313" key="5">
    <source>
        <dbReference type="Proteomes" id="UP001501410"/>
    </source>
</evidence>
<name>A0ABP8MLR8_9BACT</name>
<protein>
    <submittedName>
        <fullName evidence="4">GNAT family N-acetyltransferase</fullName>
    </submittedName>
</protein>
<comment type="caution">
    <text evidence="4">The sequence shown here is derived from an EMBL/GenBank/DDBJ whole genome shotgun (WGS) entry which is preliminary data.</text>
</comment>
<dbReference type="Pfam" id="PF00583">
    <property type="entry name" value="Acetyltransf_1"/>
    <property type="match status" value="1"/>
</dbReference>
<gene>
    <name evidence="4" type="ORF">GCM10023092_09390</name>
</gene>
<dbReference type="InterPro" id="IPR051556">
    <property type="entry name" value="N-term/lysine_N-AcTrnsfr"/>
</dbReference>
<dbReference type="Proteomes" id="UP001501410">
    <property type="component" value="Unassembled WGS sequence"/>
</dbReference>
<dbReference type="PROSITE" id="PS51186">
    <property type="entry name" value="GNAT"/>
    <property type="match status" value="1"/>
</dbReference>
<keyword evidence="5" id="KW-1185">Reference proteome</keyword>
<feature type="domain" description="N-acetyltransferase" evidence="3">
    <location>
        <begin position="10"/>
        <end position="178"/>
    </location>
</feature>
<accession>A0ABP8MLR8</accession>
<dbReference type="EMBL" id="BAABEZ010000013">
    <property type="protein sequence ID" value="GAA4451654.1"/>
    <property type="molecule type" value="Genomic_DNA"/>
</dbReference>
<dbReference type="InterPro" id="IPR000182">
    <property type="entry name" value="GNAT_dom"/>
</dbReference>
<evidence type="ECO:0000256" key="2">
    <source>
        <dbReference type="ARBA" id="ARBA00023315"/>
    </source>
</evidence>
<keyword evidence="2" id="KW-0012">Acyltransferase</keyword>
<dbReference type="PANTHER" id="PTHR42919:SF8">
    <property type="entry name" value="N-ALPHA-ACETYLTRANSFERASE 50"/>
    <property type="match status" value="1"/>
</dbReference>
<dbReference type="InterPro" id="IPR016181">
    <property type="entry name" value="Acyl_CoA_acyltransferase"/>
</dbReference>
<organism evidence="4 5">
    <name type="scientific">Rurimicrobium arvi</name>
    <dbReference type="NCBI Taxonomy" id="2049916"/>
    <lineage>
        <taxon>Bacteria</taxon>
        <taxon>Pseudomonadati</taxon>
        <taxon>Bacteroidota</taxon>
        <taxon>Chitinophagia</taxon>
        <taxon>Chitinophagales</taxon>
        <taxon>Chitinophagaceae</taxon>
        <taxon>Rurimicrobium</taxon>
    </lineage>
</organism>
<reference evidence="5" key="1">
    <citation type="journal article" date="2019" name="Int. J. Syst. Evol. Microbiol.">
        <title>The Global Catalogue of Microorganisms (GCM) 10K type strain sequencing project: providing services to taxonomists for standard genome sequencing and annotation.</title>
        <authorList>
            <consortium name="The Broad Institute Genomics Platform"/>
            <consortium name="The Broad Institute Genome Sequencing Center for Infectious Disease"/>
            <person name="Wu L."/>
            <person name="Ma J."/>
        </authorList>
    </citation>
    <scope>NUCLEOTIDE SEQUENCE [LARGE SCALE GENOMIC DNA]</scope>
    <source>
        <strain evidence="5">JCM 31921</strain>
    </source>
</reference>
<keyword evidence="1" id="KW-0808">Transferase</keyword>
<dbReference type="Gene3D" id="3.40.630.30">
    <property type="match status" value="1"/>
</dbReference>
<evidence type="ECO:0000313" key="4">
    <source>
        <dbReference type="EMBL" id="GAA4451654.1"/>
    </source>
</evidence>